<evidence type="ECO:0000259" key="5">
    <source>
        <dbReference type="Pfam" id="PF00551"/>
    </source>
</evidence>
<dbReference type="InterPro" id="IPR002376">
    <property type="entry name" value="Formyl_transf_N"/>
</dbReference>
<gene>
    <name evidence="4 6" type="primary">purN</name>
    <name evidence="6" type="ORF">JS278_01044</name>
</gene>
<sequence length="204" mass="21952">MRREPSLYSEAVTFRVVVLVSGSGTLLQALLDARAGNRAYEIVAVGADRRDITGLERARRVDVPTFTVPLERGGDRADWDRGLTEAVAAHEPDLVVCAGFMKLLGPAFLGRFGGRTINSHPALLPSFPGTHGPRDALAHGVKITGATVFMVDAGIDTGTILAQRAVDVLDDDTVETLHERIKVVERQMLVEAVDRLAMAVPTTD</sequence>
<organism evidence="6 7">
    <name type="scientific">Acidipropionibacterium virtanenii</name>
    <dbReference type="NCBI Taxonomy" id="2057246"/>
    <lineage>
        <taxon>Bacteria</taxon>
        <taxon>Bacillati</taxon>
        <taxon>Actinomycetota</taxon>
        <taxon>Actinomycetes</taxon>
        <taxon>Propionibacteriales</taxon>
        <taxon>Propionibacteriaceae</taxon>
        <taxon>Acidipropionibacterium</taxon>
    </lineage>
</organism>
<dbReference type="GO" id="GO:0005829">
    <property type="term" value="C:cytosol"/>
    <property type="evidence" value="ECO:0007669"/>
    <property type="project" value="TreeGrafter"/>
</dbReference>
<dbReference type="Gene3D" id="3.40.50.170">
    <property type="entry name" value="Formyl transferase, N-terminal domain"/>
    <property type="match status" value="1"/>
</dbReference>
<dbReference type="PANTHER" id="PTHR43369:SF2">
    <property type="entry name" value="PHOSPHORIBOSYLGLYCINAMIDE FORMYLTRANSFERASE"/>
    <property type="match status" value="1"/>
</dbReference>
<feature type="active site" description="Proton donor" evidence="4">
    <location>
        <position position="120"/>
    </location>
</feature>
<dbReference type="UniPathway" id="UPA00074">
    <property type="reaction ID" value="UER00126"/>
</dbReference>
<dbReference type="GO" id="GO:0006189">
    <property type="term" value="P:'de novo' IMP biosynthetic process"/>
    <property type="evidence" value="ECO:0007669"/>
    <property type="project" value="UniProtKB-UniRule"/>
</dbReference>
<evidence type="ECO:0000256" key="4">
    <source>
        <dbReference type="HAMAP-Rule" id="MF_01930"/>
    </source>
</evidence>
<keyword evidence="3 4" id="KW-0658">Purine biosynthesis</keyword>
<dbReference type="KEGG" id="acij:JS278_01044"/>
<evidence type="ECO:0000313" key="6">
    <source>
        <dbReference type="EMBL" id="AXE38227.1"/>
    </source>
</evidence>
<evidence type="ECO:0000256" key="3">
    <source>
        <dbReference type="ARBA" id="ARBA00022755"/>
    </source>
</evidence>
<comment type="similarity">
    <text evidence="4">Belongs to the GART family.</text>
</comment>
<dbReference type="AlphaFoldDB" id="A0A344USH9"/>
<evidence type="ECO:0000313" key="7">
    <source>
        <dbReference type="Proteomes" id="UP000251995"/>
    </source>
</evidence>
<dbReference type="InterPro" id="IPR004607">
    <property type="entry name" value="GART"/>
</dbReference>
<keyword evidence="2 4" id="KW-0808">Transferase</keyword>
<name>A0A344USH9_9ACTN</name>
<feature type="domain" description="Formyl transferase N-terminal" evidence="5">
    <location>
        <begin position="15"/>
        <end position="193"/>
    </location>
</feature>
<comment type="function">
    <text evidence="4">Catalyzes the transfer of a formyl group from 10-formyltetrahydrofolate to 5-phospho-ribosyl-glycinamide (GAR), producing 5-phospho-ribosyl-N-formylglycinamide (FGAR) and tetrahydrofolate.</text>
</comment>
<feature type="site" description="Raises pKa of active site His" evidence="4">
    <location>
        <position position="156"/>
    </location>
</feature>
<reference evidence="6 7" key="1">
    <citation type="submission" date="2017-12" db="EMBL/GenBank/DDBJ databases">
        <title>The whole genome sequence of the Acidipropionibacterium virtanenii sp. nov. type strain JS278.</title>
        <authorList>
            <person name="Laine P."/>
            <person name="Deptula P."/>
            <person name="Varmanen P."/>
            <person name="Auvinen P."/>
        </authorList>
    </citation>
    <scope>NUCLEOTIDE SEQUENCE [LARGE SCALE GENOMIC DNA]</scope>
    <source>
        <strain evidence="6 7">JS278</strain>
    </source>
</reference>
<dbReference type="CDD" id="cd08645">
    <property type="entry name" value="FMT_core_GART"/>
    <property type="match status" value="1"/>
</dbReference>
<protein>
    <recommendedName>
        <fullName evidence="4">Phosphoribosylglycinamide formyltransferase</fullName>
        <ecNumber evidence="4">2.1.2.2</ecNumber>
    </recommendedName>
    <alternativeName>
        <fullName evidence="4">5'-phosphoribosylglycinamide transformylase</fullName>
    </alternativeName>
    <alternativeName>
        <fullName evidence="4">GAR transformylase</fullName>
        <shortName evidence="4">GART</shortName>
    </alternativeName>
</protein>
<dbReference type="PANTHER" id="PTHR43369">
    <property type="entry name" value="PHOSPHORIBOSYLGLYCINAMIDE FORMYLTRANSFERASE"/>
    <property type="match status" value="1"/>
</dbReference>
<feature type="binding site" evidence="4">
    <location>
        <begin position="101"/>
        <end position="104"/>
    </location>
    <ligand>
        <name>(6R)-10-formyltetrahydrofolate</name>
        <dbReference type="ChEBI" id="CHEBI:195366"/>
    </ligand>
</feature>
<dbReference type="Proteomes" id="UP000251995">
    <property type="component" value="Chromosome"/>
</dbReference>
<evidence type="ECO:0000256" key="2">
    <source>
        <dbReference type="ARBA" id="ARBA00022679"/>
    </source>
</evidence>
<dbReference type="SUPFAM" id="SSF53328">
    <property type="entry name" value="Formyltransferase"/>
    <property type="match status" value="1"/>
</dbReference>
<keyword evidence="7" id="KW-1185">Reference proteome</keyword>
<dbReference type="Pfam" id="PF00551">
    <property type="entry name" value="Formyl_trans_N"/>
    <property type="match status" value="1"/>
</dbReference>
<comment type="catalytic activity">
    <reaction evidence="4">
        <text>N(1)-(5-phospho-beta-D-ribosyl)glycinamide + (6R)-10-formyltetrahydrofolate = N(2)-formyl-N(1)-(5-phospho-beta-D-ribosyl)glycinamide + (6S)-5,6,7,8-tetrahydrofolate + H(+)</text>
        <dbReference type="Rhea" id="RHEA:15053"/>
        <dbReference type="ChEBI" id="CHEBI:15378"/>
        <dbReference type="ChEBI" id="CHEBI:57453"/>
        <dbReference type="ChEBI" id="CHEBI:143788"/>
        <dbReference type="ChEBI" id="CHEBI:147286"/>
        <dbReference type="ChEBI" id="CHEBI:195366"/>
        <dbReference type="EC" id="2.1.2.2"/>
    </reaction>
</comment>
<dbReference type="EC" id="2.1.2.2" evidence="4"/>
<evidence type="ECO:0000256" key="1">
    <source>
        <dbReference type="ARBA" id="ARBA00005054"/>
    </source>
</evidence>
<dbReference type="EMBL" id="CP025198">
    <property type="protein sequence ID" value="AXE38227.1"/>
    <property type="molecule type" value="Genomic_DNA"/>
</dbReference>
<dbReference type="FunFam" id="3.40.50.170:FF:000008">
    <property type="entry name" value="Phosphoribosylglycinamide formyltransferase"/>
    <property type="match status" value="1"/>
</dbReference>
<feature type="binding site" evidence="4">
    <location>
        <position position="118"/>
    </location>
    <ligand>
        <name>(6R)-10-formyltetrahydrofolate</name>
        <dbReference type="ChEBI" id="CHEBI:195366"/>
    </ligand>
</feature>
<accession>A0A344USH9</accession>
<feature type="binding site" evidence="4">
    <location>
        <position position="76"/>
    </location>
    <ligand>
        <name>(6R)-10-formyltetrahydrofolate</name>
        <dbReference type="ChEBI" id="CHEBI:195366"/>
    </ligand>
</feature>
<dbReference type="GO" id="GO:0004644">
    <property type="term" value="F:phosphoribosylglycinamide formyltransferase activity"/>
    <property type="evidence" value="ECO:0007669"/>
    <property type="project" value="UniProtKB-UniRule"/>
</dbReference>
<dbReference type="NCBIfam" id="TIGR00639">
    <property type="entry name" value="PurN"/>
    <property type="match status" value="1"/>
</dbReference>
<proteinExistence type="inferred from homology"/>
<dbReference type="InterPro" id="IPR036477">
    <property type="entry name" value="Formyl_transf_N_sf"/>
</dbReference>
<comment type="caution">
    <text evidence="4">Lacks conserved residue(s) required for the propagation of feature annotation.</text>
</comment>
<comment type="pathway">
    <text evidence="1 4">Purine metabolism; IMP biosynthesis via de novo pathway; N(2)-formyl-N(1)-(5-phospho-D-ribosyl)glycinamide from N(1)-(5-phospho-D-ribosyl)glycinamide (10-formyl THF route): step 1/1.</text>
</comment>
<dbReference type="HAMAP" id="MF_01930">
    <property type="entry name" value="PurN"/>
    <property type="match status" value="1"/>
</dbReference>